<evidence type="ECO:0000313" key="2">
    <source>
        <dbReference type="Proteomes" id="UP000295662"/>
    </source>
</evidence>
<dbReference type="Proteomes" id="UP000295662">
    <property type="component" value="Unassembled WGS sequence"/>
</dbReference>
<sequence length="188" mass="20880">MITISEDRGLGVLWLLLGSALPLCVSSKKAAFDAAFDERHAWFDQTSGAGALNFYIHQIIMEDPDAIHFIDDTEEVTISGLAERVRRDGSIYYHDHSGRTRPMQMDGDKILSPWGAPIRFAVDRNHDGFISAGGQKSSTRYGVADPFTYDPGYKYLRASAVFVSLPDPVLSQSDSTMVTLDDNDFNRL</sequence>
<evidence type="ECO:0000313" key="1">
    <source>
        <dbReference type="EMBL" id="TDU64152.1"/>
    </source>
</evidence>
<protein>
    <submittedName>
        <fullName evidence="1">Uncharacterized protein</fullName>
    </submittedName>
</protein>
<accession>A0A4R7RKT3</accession>
<proteinExistence type="predicted"/>
<keyword evidence="2" id="KW-1185">Reference proteome</keyword>
<organism evidence="1 2">
    <name type="scientific">Prosthecobacter fusiformis</name>
    <dbReference type="NCBI Taxonomy" id="48464"/>
    <lineage>
        <taxon>Bacteria</taxon>
        <taxon>Pseudomonadati</taxon>
        <taxon>Verrucomicrobiota</taxon>
        <taxon>Verrucomicrobiia</taxon>
        <taxon>Verrucomicrobiales</taxon>
        <taxon>Verrucomicrobiaceae</taxon>
        <taxon>Prosthecobacter</taxon>
    </lineage>
</organism>
<name>A0A4R7RKT3_9BACT</name>
<dbReference type="AlphaFoldDB" id="A0A4R7RKT3"/>
<comment type="caution">
    <text evidence="1">The sequence shown here is derived from an EMBL/GenBank/DDBJ whole genome shotgun (WGS) entry which is preliminary data.</text>
</comment>
<gene>
    <name evidence="1" type="ORF">EI77_04336</name>
</gene>
<reference evidence="1 2" key="1">
    <citation type="submission" date="2019-03" db="EMBL/GenBank/DDBJ databases">
        <title>Genomic Encyclopedia of Archaeal and Bacterial Type Strains, Phase II (KMG-II): from individual species to whole genera.</title>
        <authorList>
            <person name="Goeker M."/>
        </authorList>
    </citation>
    <scope>NUCLEOTIDE SEQUENCE [LARGE SCALE GENOMIC DNA]</scope>
    <source>
        <strain evidence="1 2">ATCC 25309</strain>
    </source>
</reference>
<dbReference type="EMBL" id="SOCA01000012">
    <property type="protein sequence ID" value="TDU64152.1"/>
    <property type="molecule type" value="Genomic_DNA"/>
</dbReference>